<organism evidence="5 6">
    <name type="scientific">Coccomyxa subellipsoidea</name>
    <dbReference type="NCBI Taxonomy" id="248742"/>
    <lineage>
        <taxon>Eukaryota</taxon>
        <taxon>Viridiplantae</taxon>
        <taxon>Chlorophyta</taxon>
        <taxon>core chlorophytes</taxon>
        <taxon>Trebouxiophyceae</taxon>
        <taxon>Trebouxiophyceae incertae sedis</taxon>
        <taxon>Coccomyxaceae</taxon>
        <taxon>Coccomyxa</taxon>
    </lineage>
</organism>
<dbReference type="SUPFAM" id="SSF50978">
    <property type="entry name" value="WD40 repeat-like"/>
    <property type="match status" value="1"/>
</dbReference>
<dbReference type="InterPro" id="IPR000261">
    <property type="entry name" value="EH_dom"/>
</dbReference>
<dbReference type="CDD" id="cd00052">
    <property type="entry name" value="EH"/>
    <property type="match status" value="1"/>
</dbReference>
<dbReference type="InterPro" id="IPR036691">
    <property type="entry name" value="Endo/exonu/phosph_ase_sf"/>
</dbReference>
<dbReference type="PANTHER" id="PTHR11200:SF300">
    <property type="entry name" value="TYPE II INOSITOL 1,4,5-TRISPHOSPHATE 5-PHOSPHATASE"/>
    <property type="match status" value="1"/>
</dbReference>
<dbReference type="InterPro" id="IPR046985">
    <property type="entry name" value="IP5"/>
</dbReference>
<dbReference type="InterPro" id="IPR036322">
    <property type="entry name" value="WD40_repeat_dom_sf"/>
</dbReference>
<dbReference type="SUPFAM" id="SSF47473">
    <property type="entry name" value="EF-hand"/>
    <property type="match status" value="1"/>
</dbReference>
<feature type="domain" description="Inositol polyphosphate-related phosphatase" evidence="4">
    <location>
        <begin position="775"/>
        <end position="1124"/>
    </location>
</feature>
<dbReference type="SMART" id="SM00027">
    <property type="entry name" value="EH"/>
    <property type="match status" value="1"/>
</dbReference>
<feature type="region of interest" description="Disordered" evidence="2">
    <location>
        <begin position="150"/>
        <end position="252"/>
    </location>
</feature>
<feature type="compositionally biased region" description="Polar residues" evidence="2">
    <location>
        <begin position="168"/>
        <end position="182"/>
    </location>
</feature>
<dbReference type="InterPro" id="IPR001680">
    <property type="entry name" value="WD40_rpt"/>
</dbReference>
<feature type="region of interest" description="Disordered" evidence="2">
    <location>
        <begin position="959"/>
        <end position="988"/>
    </location>
</feature>
<proteinExistence type="inferred from homology"/>
<keyword evidence="6" id="KW-1185">Reference proteome</keyword>
<dbReference type="Pfam" id="PF22669">
    <property type="entry name" value="Exo_endo_phos2"/>
    <property type="match status" value="1"/>
</dbReference>
<dbReference type="Proteomes" id="UP001491310">
    <property type="component" value="Unassembled WGS sequence"/>
</dbReference>
<evidence type="ECO:0000259" key="3">
    <source>
        <dbReference type="SMART" id="SM00027"/>
    </source>
</evidence>
<name>A0ABR2Z4R6_9CHLO</name>
<dbReference type="Gene3D" id="1.10.238.10">
    <property type="entry name" value="EF-hand"/>
    <property type="match status" value="1"/>
</dbReference>
<dbReference type="Gene3D" id="3.60.10.10">
    <property type="entry name" value="Endonuclease/exonuclease/phosphatase"/>
    <property type="match status" value="1"/>
</dbReference>
<dbReference type="InterPro" id="IPR000300">
    <property type="entry name" value="IPPc"/>
</dbReference>
<gene>
    <name evidence="5" type="ORF">WJX75_008116</name>
</gene>
<reference evidence="5 6" key="1">
    <citation type="journal article" date="2024" name="Nat. Commun.">
        <title>Phylogenomics reveals the evolutionary origins of lichenization in chlorophyte algae.</title>
        <authorList>
            <person name="Puginier C."/>
            <person name="Libourel C."/>
            <person name="Otte J."/>
            <person name="Skaloud P."/>
            <person name="Haon M."/>
            <person name="Grisel S."/>
            <person name="Petersen M."/>
            <person name="Berrin J.G."/>
            <person name="Delaux P.M."/>
            <person name="Dal Grande F."/>
            <person name="Keller J."/>
        </authorList>
    </citation>
    <scope>NUCLEOTIDE SEQUENCE [LARGE SCALE GENOMIC DNA]</scope>
    <source>
        <strain evidence="5 6">SAG 216-7</strain>
    </source>
</reference>
<dbReference type="Gene3D" id="2.130.10.10">
    <property type="entry name" value="YVTN repeat-like/Quinoprotein amine dehydrogenase"/>
    <property type="match status" value="2"/>
</dbReference>
<evidence type="ECO:0000313" key="5">
    <source>
        <dbReference type="EMBL" id="KAK9918929.1"/>
    </source>
</evidence>
<dbReference type="InterPro" id="IPR056454">
    <property type="entry name" value="Beta-prop_IP5PC_F"/>
</dbReference>
<accession>A0ABR2Z4R6</accession>
<dbReference type="InterPro" id="IPR015943">
    <property type="entry name" value="WD40/YVTN_repeat-like_dom_sf"/>
</dbReference>
<dbReference type="EMBL" id="JALJOT010000001">
    <property type="protein sequence ID" value="KAK9918929.1"/>
    <property type="molecule type" value="Genomic_DNA"/>
</dbReference>
<protein>
    <recommendedName>
        <fullName evidence="7">DNase I-like protein</fullName>
    </recommendedName>
</protein>
<comment type="similarity">
    <text evidence="1">Belongs to the inositol polyphosphate 5-phosphatase family.</text>
</comment>
<dbReference type="SMART" id="SM00128">
    <property type="entry name" value="IPPc"/>
    <property type="match status" value="1"/>
</dbReference>
<dbReference type="SMART" id="SM00320">
    <property type="entry name" value="WD40"/>
    <property type="match status" value="3"/>
</dbReference>
<dbReference type="Pfam" id="PF23754">
    <property type="entry name" value="Beta-prop_IP5PC_F"/>
    <property type="match status" value="1"/>
</dbReference>
<feature type="compositionally biased region" description="Polar residues" evidence="2">
    <location>
        <begin position="223"/>
        <end position="241"/>
    </location>
</feature>
<dbReference type="SUPFAM" id="SSF56219">
    <property type="entry name" value="DNase I-like"/>
    <property type="match status" value="1"/>
</dbReference>
<evidence type="ECO:0000256" key="1">
    <source>
        <dbReference type="ARBA" id="ARBA00010768"/>
    </source>
</evidence>
<evidence type="ECO:0008006" key="7">
    <source>
        <dbReference type="Google" id="ProtNLM"/>
    </source>
</evidence>
<feature type="domain" description="EH" evidence="3">
    <location>
        <begin position="59"/>
        <end position="149"/>
    </location>
</feature>
<comment type="caution">
    <text evidence="5">The sequence shown here is derived from an EMBL/GenBank/DDBJ whole genome shotgun (WGS) entry which is preliminary data.</text>
</comment>
<dbReference type="PANTHER" id="PTHR11200">
    <property type="entry name" value="INOSITOL 5-PHOSPHATASE"/>
    <property type="match status" value="1"/>
</dbReference>
<dbReference type="InterPro" id="IPR011992">
    <property type="entry name" value="EF-hand-dom_pair"/>
</dbReference>
<evidence type="ECO:0000256" key="2">
    <source>
        <dbReference type="SAM" id="MobiDB-lite"/>
    </source>
</evidence>
<evidence type="ECO:0000259" key="4">
    <source>
        <dbReference type="SMART" id="SM00128"/>
    </source>
</evidence>
<sequence length="1350" mass="144111">MGSRGAKNPFASPLNVEQPLVPGRNAVQDLLTGDEYYCGTDDVTVPSVGELPDVGSGLHSANLRQDSQSDSDGDGRISGLEAKEFFLRTNLPKQALSKIWNTVKSLTNAGHEGLSREQFSVALRLVAFAQSEPYPHPDAIARAADPQKWQEFKGKPLPPPKLAPDPRSAQSMSGLTAETPTAQDPRAFTVPQQTPLSSPFRGMDINDCAASQGPATVSDVDVSPTTHAQESGLQPASSNGSPPRAPPNLPPVALDVRLPPLHTKQAAQLYLLAIGHGSLFAGPTRRGGVLQWGDVEGDIGRPDLPPGVVTLQEGWLPPDEDADAAPATEAVAAEAGKATCLLADELSNVLWVGHADGRVSGHSLGDAPGTAINSQQICCWQAHKVGSVTALCRTPWGELWSGSSRGSVRVWDIARLDALSEPGELLPRELRRNGGQRPHAGKVSHIICPPGGQVVWTGGERSILLWCAYTGAYLGALISKEVDPALEGEATSSASDREERKLFIDPCKGLKVDSSGRAVARPHRLQREHWVEEQKGWAVAAEKRSAQYFESFAFRSGKALDGAGKAAKFLGKLGKRIARNAVQEPGLTPENSTPSASGARGYRTAEAIDDDETALAQPQLPERPERAHADSSVGLRTLVSGPDGRMYLGFASGHLKCISALGRLLWKKDMGVCVSCQAAVGTRLWVGLADGRIKVLGERPGGVGGAAGGPGGVVVEEEWLAHEAGVSALVPARSRIVSMAADGNIRAWCSTLPCPEEQQARRTFAEEAGGLVERHALEVFCLTWNVNEARPESGNALYRWVLDLSQEAGLLVVALQEIESGGSSLALAAAKDALLTRQQERGNANAQAWSTFMETAIGSEWKRLGLRQLSGMLILVYVRSQHLEHIGEVSTASVACGVLGMGGNKGAVAVSFSLHRRRIALVCSHFAAHQNMVDARNANYATIIRHLSFAKRGAPNVDLEADGQGSGKADTIDNGSDSDTEAPEPRLLRGQGLKEVDMLVWMGDFNYRIDCTYEHAKELAHRNQLAELLAKDQLRAEMAAGRTFTSLQEAPITFRPTYKFNKVEPFDYDSSEKRRVPAWTDRILFRGTQLRMPHSQDGSLHGGASFRGLGSAVLASAAAPSDTPAPLLALDSDDERPFAEATSAVKESGAPGRLRERAVSGAEVTVAAKMYSACMDVVDSDHKPVCALLSAVLPVLAPAKARRLAARLIKQVFTASAPIGPLLAVFPATLKLHQTEEPTGRVELESASSGWTAYHIGQASPDMTAEGAIPKWLDIHPASGYLPPHGKVSVEVSAAVSENLYRTTAFEVELLVYVDNGLGAGLGRYDRHSRTDCSFRVKCLTAGSGRYSSE</sequence>
<feature type="region of interest" description="Disordered" evidence="2">
    <location>
        <begin position="48"/>
        <end position="76"/>
    </location>
</feature>
<feature type="region of interest" description="Disordered" evidence="2">
    <location>
        <begin position="581"/>
        <end position="601"/>
    </location>
</feature>
<evidence type="ECO:0000313" key="6">
    <source>
        <dbReference type="Proteomes" id="UP001491310"/>
    </source>
</evidence>